<protein>
    <submittedName>
        <fullName evidence="1">Uncharacterized protein</fullName>
    </submittedName>
</protein>
<proteinExistence type="predicted"/>
<comment type="caution">
    <text evidence="1">The sequence shown here is derived from an EMBL/GenBank/DDBJ whole genome shotgun (WGS) entry which is preliminary data.</text>
</comment>
<dbReference type="AlphaFoldDB" id="A0A1T1DGI4"/>
<organism evidence="1 2">
    <name type="scientific">Leptospira kirschneri serovar Pomona</name>
    <dbReference type="NCBI Taxonomy" id="561005"/>
    <lineage>
        <taxon>Bacteria</taxon>
        <taxon>Pseudomonadati</taxon>
        <taxon>Spirochaetota</taxon>
        <taxon>Spirochaetia</taxon>
        <taxon>Leptospirales</taxon>
        <taxon>Leptospiraceae</taxon>
        <taxon>Leptospira</taxon>
    </lineage>
</organism>
<sequence length="63" mass="7610">MSKKSISTIHKTVLSIRFNEKTKENSLFNNFIIDYVSFLISKKLRQIEFVTFRFLKKKNFQFS</sequence>
<dbReference type="EMBL" id="MVIT01000078">
    <property type="protein sequence ID" value="OOV39937.1"/>
    <property type="molecule type" value="Genomic_DNA"/>
</dbReference>
<dbReference type="Proteomes" id="UP000191008">
    <property type="component" value="Unassembled WGS sequence"/>
</dbReference>
<evidence type="ECO:0000313" key="1">
    <source>
        <dbReference type="EMBL" id="OOV39937.1"/>
    </source>
</evidence>
<evidence type="ECO:0000313" key="2">
    <source>
        <dbReference type="Proteomes" id="UP000191008"/>
    </source>
</evidence>
<accession>A0A1T1DGI4</accession>
<name>A0A1T1DGI4_9LEPT</name>
<reference evidence="1 2" key="1">
    <citation type="submission" date="2017-02" db="EMBL/GenBank/DDBJ databases">
        <title>Comparative genomic analysis of Brazilian Leptospira kirschneri strains of different serogroups.</title>
        <authorList>
            <person name="Moreno L.Z."/>
            <person name="Miraglia F."/>
            <person name="Kremer F.S."/>
            <person name="Eslabao M.R."/>
            <person name="Lilenbaum W."/>
            <person name="Dellagostin O.A."/>
            <person name="Moreno A.M."/>
        </authorList>
    </citation>
    <scope>NUCLEOTIDE SEQUENCE [LARGE SCALE GENOMIC DNA]</scope>
    <source>
        <strain evidence="1 2">M110/06</strain>
    </source>
</reference>
<gene>
    <name evidence="1" type="ORF">B1J93_20385</name>
</gene>